<dbReference type="InterPro" id="IPR002509">
    <property type="entry name" value="NODB_dom"/>
</dbReference>
<dbReference type="GO" id="GO:0005975">
    <property type="term" value="P:carbohydrate metabolic process"/>
    <property type="evidence" value="ECO:0007669"/>
    <property type="project" value="InterPro"/>
</dbReference>
<sequence length="314" mass="35730">MSNNPADKGSSISGNGMGPMRDMHGYGRDVPIARWPNGARVAISIVLNWEEGSELSFFNGDAKNPQGLLETPATTGPLVRDLAAESVFEYGSRVGVWRLAKLVDEHKIPLTLFTTALALERHEEFAAYVREKKHEPAGHGYRWDRMWEFSREEEKEQIQMAVETIERACGQRPQGWYSRYSASVNTRELLVEEGGFVYDSDAYNDDLPYFTQVAGKKHLIVPYSLTLNDGRFATSPGYADPSGFLDHLKRAFDELWREGESTPKMMSIGLHSRLIGQPARLNALREFIDYANNKGQVWFTRRIDIANYWLEHHK</sequence>
<organism evidence="3">
    <name type="scientific">freshwater metagenome</name>
    <dbReference type="NCBI Taxonomy" id="449393"/>
    <lineage>
        <taxon>unclassified sequences</taxon>
        <taxon>metagenomes</taxon>
        <taxon>ecological metagenomes</taxon>
    </lineage>
</organism>
<accession>A0A6J6E560</accession>
<dbReference type="PANTHER" id="PTHR43123">
    <property type="entry name" value="POLYSACCHARIDE DEACETYLASE-RELATED"/>
    <property type="match status" value="1"/>
</dbReference>
<dbReference type="GO" id="GO:0016810">
    <property type="term" value="F:hydrolase activity, acting on carbon-nitrogen (but not peptide) bonds"/>
    <property type="evidence" value="ECO:0007669"/>
    <property type="project" value="InterPro"/>
</dbReference>
<evidence type="ECO:0000256" key="1">
    <source>
        <dbReference type="SAM" id="MobiDB-lite"/>
    </source>
</evidence>
<proteinExistence type="predicted"/>
<dbReference type="AlphaFoldDB" id="A0A6J6E560"/>
<evidence type="ECO:0000259" key="2">
    <source>
        <dbReference type="PROSITE" id="PS51677"/>
    </source>
</evidence>
<feature type="domain" description="NodB homology" evidence="2">
    <location>
        <begin position="82"/>
        <end position="300"/>
    </location>
</feature>
<dbReference type="InterPro" id="IPR011330">
    <property type="entry name" value="Glyco_hydro/deAcase_b/a-brl"/>
</dbReference>
<gene>
    <name evidence="3" type="ORF">UFOPK1698_00491</name>
</gene>
<dbReference type="SUPFAM" id="SSF88713">
    <property type="entry name" value="Glycoside hydrolase/deacetylase"/>
    <property type="match status" value="1"/>
</dbReference>
<evidence type="ECO:0000313" key="3">
    <source>
        <dbReference type="EMBL" id="CAB4570464.1"/>
    </source>
</evidence>
<feature type="region of interest" description="Disordered" evidence="1">
    <location>
        <begin position="1"/>
        <end position="20"/>
    </location>
</feature>
<feature type="compositionally biased region" description="Polar residues" evidence="1">
    <location>
        <begin position="1"/>
        <end position="14"/>
    </location>
</feature>
<dbReference type="Pfam" id="PF01522">
    <property type="entry name" value="Polysacc_deac_1"/>
    <property type="match status" value="1"/>
</dbReference>
<dbReference type="PROSITE" id="PS51677">
    <property type="entry name" value="NODB"/>
    <property type="match status" value="1"/>
</dbReference>
<dbReference type="PANTHER" id="PTHR43123:SF1">
    <property type="entry name" value="POLYSACCHARIDE DEACETYLASE-RELATED"/>
    <property type="match status" value="1"/>
</dbReference>
<protein>
    <submittedName>
        <fullName evidence="3">Unannotated protein</fullName>
    </submittedName>
</protein>
<reference evidence="3" key="1">
    <citation type="submission" date="2020-05" db="EMBL/GenBank/DDBJ databases">
        <authorList>
            <person name="Chiriac C."/>
            <person name="Salcher M."/>
            <person name="Ghai R."/>
            <person name="Kavagutti S V."/>
        </authorList>
    </citation>
    <scope>NUCLEOTIDE SEQUENCE</scope>
</reference>
<dbReference type="Gene3D" id="3.20.20.370">
    <property type="entry name" value="Glycoside hydrolase/deacetylase"/>
    <property type="match status" value="1"/>
</dbReference>
<name>A0A6J6E560_9ZZZZ</name>
<dbReference type="EMBL" id="CAEZTP010000029">
    <property type="protein sequence ID" value="CAB4570464.1"/>
    <property type="molecule type" value="Genomic_DNA"/>
</dbReference>